<feature type="compositionally biased region" description="Low complexity" evidence="11">
    <location>
        <begin position="902"/>
        <end position="913"/>
    </location>
</feature>
<dbReference type="PANTHER" id="PTHR23257">
    <property type="entry name" value="SERINE-THREONINE PROTEIN KINASE"/>
    <property type="match status" value="1"/>
</dbReference>
<dbReference type="InterPro" id="IPR050167">
    <property type="entry name" value="Ser_Thr_protein_kinase"/>
</dbReference>
<dbReference type="FunFam" id="3.10.20.90:FF:000058">
    <property type="entry name" value="Octicosapeptide/phox/Bem1p domain kinase superfamily protein"/>
    <property type="match status" value="1"/>
</dbReference>
<dbReference type="InterPro" id="IPR017441">
    <property type="entry name" value="Protein_kinase_ATP_BS"/>
</dbReference>
<keyword evidence="5" id="KW-0808">Transferase</keyword>
<name>A0AAV7F580_ARIFI</name>
<evidence type="ECO:0000256" key="4">
    <source>
        <dbReference type="ARBA" id="ARBA00022553"/>
    </source>
</evidence>
<dbReference type="EMBL" id="JAINDJ010000002">
    <property type="protein sequence ID" value="KAG9456218.1"/>
    <property type="molecule type" value="Genomic_DNA"/>
</dbReference>
<dbReference type="GO" id="GO:0005524">
    <property type="term" value="F:ATP binding"/>
    <property type="evidence" value="ECO:0007669"/>
    <property type="project" value="UniProtKB-UniRule"/>
</dbReference>
<proteinExistence type="predicted"/>
<dbReference type="SMART" id="SM00220">
    <property type="entry name" value="S_TKc"/>
    <property type="match status" value="1"/>
</dbReference>
<feature type="region of interest" description="Disordered" evidence="11">
    <location>
        <begin position="251"/>
        <end position="299"/>
    </location>
</feature>
<keyword evidence="14" id="KW-1185">Reference proteome</keyword>
<organism evidence="13 14">
    <name type="scientific">Aristolochia fimbriata</name>
    <name type="common">White veined hardy Dutchman's pipe vine</name>
    <dbReference type="NCBI Taxonomy" id="158543"/>
    <lineage>
        <taxon>Eukaryota</taxon>
        <taxon>Viridiplantae</taxon>
        <taxon>Streptophyta</taxon>
        <taxon>Embryophyta</taxon>
        <taxon>Tracheophyta</taxon>
        <taxon>Spermatophyta</taxon>
        <taxon>Magnoliopsida</taxon>
        <taxon>Magnoliidae</taxon>
        <taxon>Piperales</taxon>
        <taxon>Aristolochiaceae</taxon>
        <taxon>Aristolochia</taxon>
    </lineage>
</organism>
<dbReference type="InterPro" id="IPR000270">
    <property type="entry name" value="PB1_dom"/>
</dbReference>
<dbReference type="Pfam" id="PF00564">
    <property type="entry name" value="PB1"/>
    <property type="match status" value="1"/>
</dbReference>
<protein>
    <recommendedName>
        <fullName evidence="12">Protein kinase domain-containing protein</fullName>
    </recommendedName>
</protein>
<dbReference type="GO" id="GO:0010928">
    <property type="term" value="P:regulation of auxin mediated signaling pathway"/>
    <property type="evidence" value="ECO:0007669"/>
    <property type="project" value="UniProtKB-ARBA"/>
</dbReference>
<evidence type="ECO:0000313" key="13">
    <source>
        <dbReference type="EMBL" id="KAG9456218.1"/>
    </source>
</evidence>
<keyword evidence="6 10" id="KW-0547">Nucleotide-binding</keyword>
<evidence type="ECO:0000259" key="12">
    <source>
        <dbReference type="PROSITE" id="PS50011"/>
    </source>
</evidence>
<dbReference type="Gene3D" id="1.10.510.10">
    <property type="entry name" value="Transferase(Phosphotransferase) domain 1"/>
    <property type="match status" value="1"/>
</dbReference>
<dbReference type="Gene3D" id="3.10.20.90">
    <property type="entry name" value="Phosphatidylinositol 3-kinase Catalytic Subunit, Chain A, domain 1"/>
    <property type="match status" value="1"/>
</dbReference>
<feature type="compositionally biased region" description="Basic and acidic residues" evidence="11">
    <location>
        <begin position="917"/>
        <end position="926"/>
    </location>
</feature>
<dbReference type="PANTHER" id="PTHR23257:SF967">
    <property type="entry name" value="OCTICOSAPEPTIDE_PHOX_BEM1P DOMAIN KINASE SUPERFAMILY PROTEIN"/>
    <property type="match status" value="1"/>
</dbReference>
<evidence type="ECO:0000313" key="14">
    <source>
        <dbReference type="Proteomes" id="UP000825729"/>
    </source>
</evidence>
<dbReference type="InterPro" id="IPR011009">
    <property type="entry name" value="Kinase-like_dom_sf"/>
</dbReference>
<evidence type="ECO:0000256" key="2">
    <source>
        <dbReference type="ARBA" id="ARBA00022490"/>
    </source>
</evidence>
<sequence length="1301" mass="141341">MAIDQNLIPKDLRPLNVNRTVAGADDPRVAAQVSSPVSRSVYYPPPTPADLSYASLGFVNAVPSGTASVWASRAPPPLPVSVPVPGPAEVSNFVARSPEVPCDEGTEDRDSIGKKVKFLCSFGGKILPRPSDGALRYVGGQTRIISVRRDIGYPELMQKMVDVYGQPVVIKYQLPDEDLDSLVSVSCKEDLDNMMEEYEKLIESTSEGSAKLRVFLFSVSELDSPGMPHFNEFGDTNQRYVEALNGIVEGPGGIRKRGSTASASSTHSEGPASVGDVVDSGFTAVQGDDDSFHSSNVTSHEGTTTRFMYLTPNSVMPVNLPPILTASGPHQTVSAPRPEPESLAPSNAYLKPYADPHQVDYLYNTSQIVYTNPQTIGSTPPLGVTRPVYRENIAGVPPSHSLLQAAHLGHAPTSPRVGLKPSAGQQFVQRVDDSSHGATRLVQLPSEQSYKVMQPHIQVSTPLTGAPVEQYMWHPVAPSEQMVRLDDCYMCQKALPHAHSETLLQDQVTGITKTISEPPEIFQSHNSEESMRPRNQYRVIVTGAMVDSADQQDEGAKIALQGVGIRSRIMGPIDPAVHEVTGNPQLGQFAYSRVPIPPGVRGFPGDGQGYGVLVGNNVIHAHNEDNVSAARNVPVHTSEALVRDYSTIYPVKSSGFSPKEGVSEQCFSYEHVMPIGSKMEGLNLGTPDINEQMWSNMQPSNGFPNDTKLDNVSVGLESGNHMTEQLHVSNANPSAFVKPAIRPDLSYIKPIETVPMSSEFPPGLQNFQPVESSAAAHLSVNPGLPPQLKVDVGPPVSNEMWHGKPMFSGIESTFLTADQIPRKNYADATPAVVSTPFSASNVSIAPIDNQEAPSTNTLFSNQDPWNLIQQAQQAHFPPPRPVRVASKEALIQKDACSDNRFSNNSGESNSGAGLDEEAPHHKGSAEDRIKQDLKNVAEGVAVSVLQPSLQSGSIPFDEVNLPVRSVEEREFSPNGAEVQKQETKAKFVEKINPSLPFTEDIGRLQIIKNSDLEELRELGSGTFGTVYHGKWRGTDVAIKRINDRCFAGKPSEQERLRADFWNEACKLADLHHPNVVAFYGVVLDGPGGTVATVTEYMVNGSLRSALQRNDRILDRRKRLLIAMDVAFGMEYLHGKNIVHFDLKSDNLLVNLRDSQRPICKVGDLGLSKVKCQTLISGGVRGTLPWMAPELLNGSSSLVSEKVDVFSFGIVMWELLTGEEPYADLHYGAIIGGIVSNTLRPAVPEPCDPEWRHLMENCWASEPVERPSFTEVASKLRSMAAALPPRGQAQQSSSPSQAHLQK</sequence>
<evidence type="ECO:0000256" key="11">
    <source>
        <dbReference type="SAM" id="MobiDB-lite"/>
    </source>
</evidence>
<evidence type="ECO:0000256" key="1">
    <source>
        <dbReference type="ARBA" id="ARBA00004496"/>
    </source>
</evidence>
<dbReference type="GO" id="GO:0004674">
    <property type="term" value="F:protein serine/threonine kinase activity"/>
    <property type="evidence" value="ECO:0007669"/>
    <property type="project" value="UniProtKB-KW"/>
</dbReference>
<keyword evidence="3" id="KW-0723">Serine/threonine-protein kinase</keyword>
<comment type="subcellular location">
    <subcellularLocation>
        <location evidence="1">Cytoplasm</location>
    </subcellularLocation>
</comment>
<evidence type="ECO:0000256" key="5">
    <source>
        <dbReference type="ARBA" id="ARBA00022679"/>
    </source>
</evidence>
<dbReference type="CDD" id="cd13999">
    <property type="entry name" value="STKc_MAP3K-like"/>
    <property type="match status" value="1"/>
</dbReference>
<dbReference type="Pfam" id="PF07714">
    <property type="entry name" value="PK_Tyr_Ser-Thr"/>
    <property type="match status" value="1"/>
</dbReference>
<dbReference type="GO" id="GO:0005737">
    <property type="term" value="C:cytoplasm"/>
    <property type="evidence" value="ECO:0007669"/>
    <property type="project" value="UniProtKB-SubCell"/>
</dbReference>
<keyword evidence="8 10" id="KW-0067">ATP-binding</keyword>
<feature type="compositionally biased region" description="Polar residues" evidence="11">
    <location>
        <begin position="259"/>
        <end position="268"/>
    </location>
</feature>
<dbReference type="Gene3D" id="3.30.200.20">
    <property type="entry name" value="Phosphorylase Kinase, domain 1"/>
    <property type="match status" value="1"/>
</dbReference>
<keyword evidence="4" id="KW-0597">Phosphoprotein</keyword>
<evidence type="ECO:0000256" key="7">
    <source>
        <dbReference type="ARBA" id="ARBA00022777"/>
    </source>
</evidence>
<feature type="compositionally biased region" description="Low complexity" evidence="11">
    <location>
        <begin position="1287"/>
        <end position="1301"/>
    </location>
</feature>
<feature type="binding site" evidence="10">
    <location>
        <position position="1049"/>
    </location>
    <ligand>
        <name>ATP</name>
        <dbReference type="ChEBI" id="CHEBI:30616"/>
    </ligand>
</feature>
<dbReference type="Proteomes" id="UP000825729">
    <property type="component" value="Unassembled WGS sequence"/>
</dbReference>
<dbReference type="CDD" id="cd06410">
    <property type="entry name" value="PB1_UP2"/>
    <property type="match status" value="1"/>
</dbReference>
<dbReference type="PROSITE" id="PS00108">
    <property type="entry name" value="PROTEIN_KINASE_ST"/>
    <property type="match status" value="1"/>
</dbReference>
<evidence type="ECO:0000256" key="6">
    <source>
        <dbReference type="ARBA" id="ARBA00022741"/>
    </source>
</evidence>
<evidence type="ECO:0000256" key="10">
    <source>
        <dbReference type="PROSITE-ProRule" id="PRU10141"/>
    </source>
</evidence>
<feature type="domain" description="Protein kinase" evidence="12">
    <location>
        <begin position="1012"/>
        <end position="1282"/>
    </location>
</feature>
<dbReference type="PROSITE" id="PS00107">
    <property type="entry name" value="PROTEIN_KINASE_ATP"/>
    <property type="match status" value="1"/>
</dbReference>
<dbReference type="InterPro" id="IPR001245">
    <property type="entry name" value="Ser-Thr/Tyr_kinase_cat_dom"/>
</dbReference>
<feature type="region of interest" description="Disordered" evidence="11">
    <location>
        <begin position="1279"/>
        <end position="1301"/>
    </location>
</feature>
<reference evidence="13 14" key="1">
    <citation type="submission" date="2021-07" db="EMBL/GenBank/DDBJ databases">
        <title>The Aristolochia fimbriata genome: insights into angiosperm evolution, floral development and chemical biosynthesis.</title>
        <authorList>
            <person name="Jiao Y."/>
        </authorList>
    </citation>
    <scope>NUCLEOTIDE SEQUENCE [LARGE SCALE GENOMIC DNA]</scope>
    <source>
        <strain evidence="13">IBCAS-2021</strain>
        <tissue evidence="13">Leaf</tissue>
    </source>
</reference>
<feature type="region of interest" description="Disordered" evidence="11">
    <location>
        <begin position="895"/>
        <end position="926"/>
    </location>
</feature>
<comment type="caution">
    <text evidence="13">The sequence shown here is derived from an EMBL/GenBank/DDBJ whole genome shotgun (WGS) entry which is preliminary data.</text>
</comment>
<dbReference type="SUPFAM" id="SSF54277">
    <property type="entry name" value="CAD &amp; PB1 domains"/>
    <property type="match status" value="1"/>
</dbReference>
<dbReference type="FunFam" id="1.10.510.10:FF:000142">
    <property type="entry name" value="Octicosapeptide/phox/Bem1p domain kinase superfamily protein"/>
    <property type="match status" value="1"/>
</dbReference>
<evidence type="ECO:0000256" key="3">
    <source>
        <dbReference type="ARBA" id="ARBA00022527"/>
    </source>
</evidence>
<dbReference type="InterPro" id="IPR008271">
    <property type="entry name" value="Ser/Thr_kinase_AS"/>
</dbReference>
<dbReference type="SUPFAM" id="SSF56112">
    <property type="entry name" value="Protein kinase-like (PK-like)"/>
    <property type="match status" value="1"/>
</dbReference>
<dbReference type="PRINTS" id="PR00109">
    <property type="entry name" value="TYRKINASE"/>
</dbReference>
<gene>
    <name evidence="13" type="ORF">H6P81_000726</name>
</gene>
<dbReference type="GO" id="GO:0009734">
    <property type="term" value="P:auxin-activated signaling pathway"/>
    <property type="evidence" value="ECO:0007669"/>
    <property type="project" value="UniProtKB-KW"/>
</dbReference>
<evidence type="ECO:0000256" key="8">
    <source>
        <dbReference type="ARBA" id="ARBA00022840"/>
    </source>
</evidence>
<dbReference type="SMART" id="SM00666">
    <property type="entry name" value="PB1"/>
    <property type="match status" value="1"/>
</dbReference>
<evidence type="ECO:0000256" key="9">
    <source>
        <dbReference type="ARBA" id="ARBA00023294"/>
    </source>
</evidence>
<keyword evidence="7" id="KW-0418">Kinase</keyword>
<dbReference type="PROSITE" id="PS50011">
    <property type="entry name" value="PROTEIN_KINASE_DOM"/>
    <property type="match status" value="1"/>
</dbReference>
<keyword evidence="2" id="KW-0963">Cytoplasm</keyword>
<keyword evidence="9" id="KW-0927">Auxin signaling pathway</keyword>
<accession>A0AAV7F580</accession>
<dbReference type="FunFam" id="3.30.200.20:FF:000081">
    <property type="entry name" value="Octicosapeptide/phox/Bem1p domain kinase superfamily protein"/>
    <property type="match status" value="1"/>
</dbReference>
<dbReference type="InterPro" id="IPR000719">
    <property type="entry name" value="Prot_kinase_dom"/>
</dbReference>